<sequence>MDHQDRWQADDVTHEETQDQHEEAQDQVDQEFQVQLLSLEYEWMGALQGQNAILVQVVQAKNNDCQVLDTVLALVVMVPNGWPLTLAPPAPWQLPTTQQLTCNSRSQEPPPWVWHNPVPPPGPSPAPCPGFTEE</sequence>
<organism evidence="2 3">
    <name type="scientific">Alligator mississippiensis</name>
    <name type="common">American alligator</name>
    <dbReference type="NCBI Taxonomy" id="8496"/>
    <lineage>
        <taxon>Eukaryota</taxon>
        <taxon>Metazoa</taxon>
        <taxon>Chordata</taxon>
        <taxon>Craniata</taxon>
        <taxon>Vertebrata</taxon>
        <taxon>Euteleostomi</taxon>
        <taxon>Archelosauria</taxon>
        <taxon>Archosauria</taxon>
        <taxon>Crocodylia</taxon>
        <taxon>Alligatoridae</taxon>
        <taxon>Alligatorinae</taxon>
        <taxon>Alligator</taxon>
    </lineage>
</organism>
<protein>
    <submittedName>
        <fullName evidence="2">Uncharacterized protein</fullName>
    </submittedName>
</protein>
<feature type="compositionally biased region" description="Basic and acidic residues" evidence="1">
    <location>
        <begin position="1"/>
        <end position="24"/>
    </location>
</feature>
<comment type="caution">
    <text evidence="2">The sequence shown here is derived from an EMBL/GenBank/DDBJ whole genome shotgun (WGS) entry which is preliminary data.</text>
</comment>
<feature type="region of interest" description="Disordered" evidence="1">
    <location>
        <begin position="99"/>
        <end position="134"/>
    </location>
</feature>
<reference evidence="2 3" key="1">
    <citation type="journal article" date="2012" name="Genome Biol.">
        <title>Sequencing three crocodilian genomes to illuminate the evolution of archosaurs and amniotes.</title>
        <authorList>
            <person name="St John J.A."/>
            <person name="Braun E.L."/>
            <person name="Isberg S.R."/>
            <person name="Miles L.G."/>
            <person name="Chong A.Y."/>
            <person name="Gongora J."/>
            <person name="Dalzell P."/>
            <person name="Moran C."/>
            <person name="Bed'hom B."/>
            <person name="Abzhanov A."/>
            <person name="Burgess S.C."/>
            <person name="Cooksey A.M."/>
            <person name="Castoe T.A."/>
            <person name="Crawford N.G."/>
            <person name="Densmore L.D."/>
            <person name="Drew J.C."/>
            <person name="Edwards S.V."/>
            <person name="Faircloth B.C."/>
            <person name="Fujita M.K."/>
            <person name="Greenwold M.J."/>
            <person name="Hoffmann F.G."/>
            <person name="Howard J.M."/>
            <person name="Iguchi T."/>
            <person name="Janes D.E."/>
            <person name="Khan S.Y."/>
            <person name="Kohno S."/>
            <person name="de Koning A.J."/>
            <person name="Lance S.L."/>
            <person name="McCarthy F.M."/>
            <person name="McCormack J.E."/>
            <person name="Merchant M.E."/>
            <person name="Peterson D.G."/>
            <person name="Pollock D.D."/>
            <person name="Pourmand N."/>
            <person name="Raney B.J."/>
            <person name="Roessler K.A."/>
            <person name="Sanford J.R."/>
            <person name="Sawyer R.H."/>
            <person name="Schmidt C.J."/>
            <person name="Triplett E.W."/>
            <person name="Tuberville T.D."/>
            <person name="Venegas-Anaya M."/>
            <person name="Howard J.T."/>
            <person name="Jarvis E.D."/>
            <person name="Guillette L.J.Jr."/>
            <person name="Glenn T.C."/>
            <person name="Green R.E."/>
            <person name="Ray D.A."/>
        </authorList>
    </citation>
    <scope>NUCLEOTIDE SEQUENCE [LARGE SCALE GENOMIC DNA]</scope>
    <source>
        <strain evidence="2">KSC_2009_1</strain>
    </source>
</reference>
<dbReference type="Proteomes" id="UP000050525">
    <property type="component" value="Unassembled WGS sequence"/>
</dbReference>
<feature type="region of interest" description="Disordered" evidence="1">
    <location>
        <begin position="1"/>
        <end position="27"/>
    </location>
</feature>
<gene>
    <name evidence="2" type="ORF">Y1Q_0021490</name>
</gene>
<keyword evidence="3" id="KW-1185">Reference proteome</keyword>
<feature type="compositionally biased region" description="Pro residues" evidence="1">
    <location>
        <begin position="108"/>
        <end position="128"/>
    </location>
</feature>
<name>A0A151PAS9_ALLMI</name>
<dbReference type="EMBL" id="AKHW03000533">
    <property type="protein sequence ID" value="KYO45855.1"/>
    <property type="molecule type" value="Genomic_DNA"/>
</dbReference>
<proteinExistence type="predicted"/>
<accession>A0A151PAS9</accession>
<evidence type="ECO:0000256" key="1">
    <source>
        <dbReference type="SAM" id="MobiDB-lite"/>
    </source>
</evidence>
<dbReference type="AlphaFoldDB" id="A0A151PAS9"/>
<evidence type="ECO:0000313" key="3">
    <source>
        <dbReference type="Proteomes" id="UP000050525"/>
    </source>
</evidence>
<evidence type="ECO:0000313" key="2">
    <source>
        <dbReference type="EMBL" id="KYO45855.1"/>
    </source>
</evidence>